<evidence type="ECO:0000313" key="3">
    <source>
        <dbReference type="EMBL" id="ODQ57112.1"/>
    </source>
</evidence>
<evidence type="ECO:0000256" key="1">
    <source>
        <dbReference type="SAM" id="MobiDB-lite"/>
    </source>
</evidence>
<evidence type="ECO:0000256" key="2">
    <source>
        <dbReference type="SAM" id="Phobius"/>
    </source>
</evidence>
<evidence type="ECO:0000313" key="4">
    <source>
        <dbReference type="Proteomes" id="UP000094112"/>
    </source>
</evidence>
<keyword evidence="2" id="KW-1133">Transmembrane helix</keyword>
<organism evidence="3 4">
    <name type="scientific">Wickerhamomyces anomalus (strain ATCC 58044 / CBS 1984 / NCYC 433 / NRRL Y-366-8)</name>
    <name type="common">Yeast</name>
    <name type="synonym">Hansenula anomala</name>
    <dbReference type="NCBI Taxonomy" id="683960"/>
    <lineage>
        <taxon>Eukaryota</taxon>
        <taxon>Fungi</taxon>
        <taxon>Dikarya</taxon>
        <taxon>Ascomycota</taxon>
        <taxon>Saccharomycotina</taxon>
        <taxon>Saccharomycetes</taxon>
        <taxon>Phaffomycetales</taxon>
        <taxon>Wickerhamomycetaceae</taxon>
        <taxon>Wickerhamomyces</taxon>
    </lineage>
</organism>
<sequence length="560" mass="63114">MTMILIGRKKTDKDCGERDQDDSSNGPIGSVVVDEDDLFTSTEQLTRDDIERVEETNQQADDSMITVESDEEAPEESPILKKSMGDADKDSDVEIIEDNNVQEIKKDNKKQTKAQNSNGIENGFDDYDEDEDEDYDYENEDSNHSKSQLFSSDEESDITPNHEPHVQLTADEITADLLKYVEMCSEKCGEALDDCSEAVLTSGETSDEDEEDHGYGFTTDLDLKTYDWNEEDEDADGDYHPYLPQDKYLDDSKEAVYSEGETSDEDTEDHGYVGHSSNVDLQNVDWDEDEDQDHPDEDYLPALPGDKILDDSQEAVYSNGETSDEDQEEHGFVRDDVNLGNYDWDEDSEEENADYDYLPALPNEHLLVDSQDAVYSDGETSDEDEVDHGILIDDNISLSALNNDIWDDDSDGSDFEYLPELSNIKVIKELDAESEVSMSSDLSSEEDHFDNVKKMYNQALNKVVEGDDETDDSDYVPGDELQIDEDSIDSYDYHLSSKKRPWSDVNEPEEIEESKEVNYKVLHKKQRTEGQLKRTLIAGTVGAATGAVATFFGLVFAGSE</sequence>
<feature type="compositionally biased region" description="Basic and acidic residues" evidence="1">
    <location>
        <begin position="247"/>
        <end position="256"/>
    </location>
</feature>
<name>A0A1E3NWP4_WICAA</name>
<dbReference type="GeneID" id="30202462"/>
<reference evidence="3 4" key="1">
    <citation type="journal article" date="2016" name="Proc. Natl. Acad. Sci. U.S.A.">
        <title>Comparative genomics of biotechnologically important yeasts.</title>
        <authorList>
            <person name="Riley R."/>
            <person name="Haridas S."/>
            <person name="Wolfe K.H."/>
            <person name="Lopes M.R."/>
            <person name="Hittinger C.T."/>
            <person name="Goeker M."/>
            <person name="Salamov A.A."/>
            <person name="Wisecaver J.H."/>
            <person name="Long T.M."/>
            <person name="Calvey C.H."/>
            <person name="Aerts A.L."/>
            <person name="Barry K.W."/>
            <person name="Choi C."/>
            <person name="Clum A."/>
            <person name="Coughlan A.Y."/>
            <person name="Deshpande S."/>
            <person name="Douglass A.P."/>
            <person name="Hanson S.J."/>
            <person name="Klenk H.-P."/>
            <person name="LaButti K.M."/>
            <person name="Lapidus A."/>
            <person name="Lindquist E.A."/>
            <person name="Lipzen A.M."/>
            <person name="Meier-Kolthoff J.P."/>
            <person name="Ohm R.A."/>
            <person name="Otillar R.P."/>
            <person name="Pangilinan J.L."/>
            <person name="Peng Y."/>
            <person name="Rokas A."/>
            <person name="Rosa C.A."/>
            <person name="Scheuner C."/>
            <person name="Sibirny A.A."/>
            <person name="Slot J.C."/>
            <person name="Stielow J.B."/>
            <person name="Sun H."/>
            <person name="Kurtzman C.P."/>
            <person name="Blackwell M."/>
            <person name="Grigoriev I.V."/>
            <person name="Jeffries T.W."/>
        </authorList>
    </citation>
    <scope>NUCLEOTIDE SEQUENCE [LARGE SCALE GENOMIC DNA]</scope>
    <source>
        <strain evidence="4">ATCC 58044 / CBS 1984 / NCYC 433 / NRRL Y-366-8</strain>
    </source>
</reference>
<dbReference type="Proteomes" id="UP000094112">
    <property type="component" value="Unassembled WGS sequence"/>
</dbReference>
<feature type="region of interest" description="Disordered" evidence="1">
    <location>
        <begin position="1"/>
        <end position="168"/>
    </location>
</feature>
<feature type="compositionally biased region" description="Basic and acidic residues" evidence="1">
    <location>
        <begin position="9"/>
        <end position="18"/>
    </location>
</feature>
<keyword evidence="2" id="KW-0812">Transmembrane</keyword>
<dbReference type="EMBL" id="KV454214">
    <property type="protein sequence ID" value="ODQ57112.1"/>
    <property type="molecule type" value="Genomic_DNA"/>
</dbReference>
<keyword evidence="4" id="KW-1185">Reference proteome</keyword>
<dbReference type="RefSeq" id="XP_019036319.1">
    <property type="nucleotide sequence ID" value="XM_019185216.1"/>
</dbReference>
<feature type="compositionally biased region" description="Basic and acidic residues" evidence="1">
    <location>
        <begin position="45"/>
        <end position="55"/>
    </location>
</feature>
<keyword evidence="2" id="KW-0472">Membrane</keyword>
<feature type="compositionally biased region" description="Acidic residues" evidence="1">
    <location>
        <begin position="123"/>
        <end position="140"/>
    </location>
</feature>
<dbReference type="AlphaFoldDB" id="A0A1E3NWP4"/>
<feature type="compositionally biased region" description="Acidic residues" evidence="1">
    <location>
        <begin position="285"/>
        <end position="299"/>
    </location>
</feature>
<feature type="compositionally biased region" description="Acidic residues" evidence="1">
    <location>
        <begin position="343"/>
        <end position="352"/>
    </location>
</feature>
<proteinExistence type="predicted"/>
<protein>
    <submittedName>
        <fullName evidence="3">Uncharacterized protein</fullName>
    </submittedName>
</protein>
<gene>
    <name evidence="3" type="ORF">WICANDRAFT_81336</name>
</gene>
<feature type="compositionally biased region" description="Basic and acidic residues" evidence="1">
    <location>
        <begin position="83"/>
        <end position="92"/>
    </location>
</feature>
<feature type="transmembrane region" description="Helical" evidence="2">
    <location>
        <begin position="535"/>
        <end position="557"/>
    </location>
</feature>
<accession>A0A1E3NWP4</accession>
<feature type="region of interest" description="Disordered" evidence="1">
    <location>
        <begin position="198"/>
        <end position="352"/>
    </location>
</feature>